<organism evidence="2 3">
    <name type="scientific">Fusarium albosuccineum</name>
    <dbReference type="NCBI Taxonomy" id="1237068"/>
    <lineage>
        <taxon>Eukaryota</taxon>
        <taxon>Fungi</taxon>
        <taxon>Dikarya</taxon>
        <taxon>Ascomycota</taxon>
        <taxon>Pezizomycotina</taxon>
        <taxon>Sordariomycetes</taxon>
        <taxon>Hypocreomycetidae</taxon>
        <taxon>Hypocreales</taxon>
        <taxon>Nectriaceae</taxon>
        <taxon>Fusarium</taxon>
        <taxon>Fusarium decemcellulare species complex</taxon>
    </lineage>
</organism>
<name>A0A8H4LHM2_9HYPO</name>
<feature type="region of interest" description="Disordered" evidence="1">
    <location>
        <begin position="75"/>
        <end position="125"/>
    </location>
</feature>
<feature type="compositionally biased region" description="Basic and acidic residues" evidence="1">
    <location>
        <begin position="112"/>
        <end position="125"/>
    </location>
</feature>
<gene>
    <name evidence="2" type="ORF">FALBO_4617</name>
</gene>
<accession>A0A8H4LHM2</accession>
<dbReference type="EMBL" id="JAADYS010000605">
    <property type="protein sequence ID" value="KAF4468500.1"/>
    <property type="molecule type" value="Genomic_DNA"/>
</dbReference>
<protein>
    <submittedName>
        <fullName evidence="2">Uncharacterized protein</fullName>
    </submittedName>
</protein>
<evidence type="ECO:0000313" key="3">
    <source>
        <dbReference type="Proteomes" id="UP000554235"/>
    </source>
</evidence>
<evidence type="ECO:0000313" key="2">
    <source>
        <dbReference type="EMBL" id="KAF4468500.1"/>
    </source>
</evidence>
<comment type="caution">
    <text evidence="2">The sequence shown here is derived from an EMBL/GenBank/DDBJ whole genome shotgun (WGS) entry which is preliminary data.</text>
</comment>
<evidence type="ECO:0000256" key="1">
    <source>
        <dbReference type="SAM" id="MobiDB-lite"/>
    </source>
</evidence>
<dbReference type="AlphaFoldDB" id="A0A8H4LHM2"/>
<sequence>MRTAITDGGPFRSKNTLSDPILTALQDGDLAGKHFLKPLTRGDVAEAIDHGQRCRQIKDQSLSYWDYANGAGKGPELYPEDETFGDPVESNSSSRDDVHASPFQSQTTHRQSARDRTRTRKAREMDEKKLLMRGVRGSSNKVEKKWARKSGRLQRVDSVANVVQEVLSSPAPGVNKFLDNDGGLLFPTIREFLEMTESDNEEWQRAATISGP</sequence>
<dbReference type="OrthoDB" id="5069028at2759"/>
<reference evidence="2 3" key="1">
    <citation type="submission" date="2020-01" db="EMBL/GenBank/DDBJ databases">
        <title>Identification and distribution of gene clusters putatively required for synthesis of sphingolipid metabolism inhibitors in phylogenetically diverse species of the filamentous fungus Fusarium.</title>
        <authorList>
            <person name="Kim H.-S."/>
            <person name="Busman M."/>
            <person name="Brown D.W."/>
            <person name="Divon H."/>
            <person name="Uhlig S."/>
            <person name="Proctor R.H."/>
        </authorList>
    </citation>
    <scope>NUCLEOTIDE SEQUENCE [LARGE SCALE GENOMIC DNA]</scope>
    <source>
        <strain evidence="2 3">NRRL 20459</strain>
    </source>
</reference>
<dbReference type="Proteomes" id="UP000554235">
    <property type="component" value="Unassembled WGS sequence"/>
</dbReference>
<keyword evidence="3" id="KW-1185">Reference proteome</keyword>
<proteinExistence type="predicted"/>